<comment type="caution">
    <text evidence="1">The sequence shown here is derived from an EMBL/GenBank/DDBJ whole genome shotgun (WGS) entry which is preliminary data.</text>
</comment>
<dbReference type="Proteomes" id="UP001206925">
    <property type="component" value="Unassembled WGS sequence"/>
</dbReference>
<accession>A0AAD5GUN6</accession>
<sequence length="59" mass="6625">MPVKKIDAMGEDDDEYPFEYMVCAYKDGKVIIDTTTGMVHWLVHKGYILDLITTAVEGG</sequence>
<dbReference type="EMBL" id="JAMZMK010000702">
    <property type="protein sequence ID" value="KAI7755920.1"/>
    <property type="molecule type" value="Genomic_DNA"/>
</dbReference>
<organism evidence="1 2">
    <name type="scientific">Ambrosia artemisiifolia</name>
    <name type="common">Common ragweed</name>
    <dbReference type="NCBI Taxonomy" id="4212"/>
    <lineage>
        <taxon>Eukaryota</taxon>
        <taxon>Viridiplantae</taxon>
        <taxon>Streptophyta</taxon>
        <taxon>Embryophyta</taxon>
        <taxon>Tracheophyta</taxon>
        <taxon>Spermatophyta</taxon>
        <taxon>Magnoliopsida</taxon>
        <taxon>eudicotyledons</taxon>
        <taxon>Gunneridae</taxon>
        <taxon>Pentapetalae</taxon>
        <taxon>asterids</taxon>
        <taxon>campanulids</taxon>
        <taxon>Asterales</taxon>
        <taxon>Asteraceae</taxon>
        <taxon>Asteroideae</taxon>
        <taxon>Heliantheae alliance</taxon>
        <taxon>Heliantheae</taxon>
        <taxon>Ambrosia</taxon>
    </lineage>
</organism>
<keyword evidence="2" id="KW-1185">Reference proteome</keyword>
<dbReference type="AlphaFoldDB" id="A0AAD5GUN6"/>
<evidence type="ECO:0000313" key="2">
    <source>
        <dbReference type="Proteomes" id="UP001206925"/>
    </source>
</evidence>
<proteinExistence type="predicted"/>
<gene>
    <name evidence="1" type="ORF">M8C21_015541</name>
</gene>
<evidence type="ECO:0000313" key="1">
    <source>
        <dbReference type="EMBL" id="KAI7755920.1"/>
    </source>
</evidence>
<reference evidence="1" key="1">
    <citation type="submission" date="2022-06" db="EMBL/GenBank/DDBJ databases">
        <title>Uncovering the hologenomic basis of an extraordinary plant invasion.</title>
        <authorList>
            <person name="Bieker V.C."/>
            <person name="Martin M.D."/>
            <person name="Gilbert T."/>
            <person name="Hodgins K."/>
            <person name="Battlay P."/>
            <person name="Petersen B."/>
            <person name="Wilson J."/>
        </authorList>
    </citation>
    <scope>NUCLEOTIDE SEQUENCE</scope>
    <source>
        <strain evidence="1">AA19_3_7</strain>
        <tissue evidence="1">Leaf</tissue>
    </source>
</reference>
<protein>
    <submittedName>
        <fullName evidence="1">Uncharacterized protein</fullName>
    </submittedName>
</protein>
<name>A0AAD5GUN6_AMBAR</name>